<feature type="compositionally biased region" description="Polar residues" evidence="1">
    <location>
        <begin position="65"/>
        <end position="82"/>
    </location>
</feature>
<dbReference type="EMBL" id="QKWP01001079">
    <property type="protein sequence ID" value="RIB11949.1"/>
    <property type="molecule type" value="Genomic_DNA"/>
</dbReference>
<keyword evidence="3" id="KW-1185">Reference proteome</keyword>
<reference evidence="2 3" key="1">
    <citation type="submission" date="2018-06" db="EMBL/GenBank/DDBJ databases">
        <title>Comparative genomics reveals the genomic features of Rhizophagus irregularis, R. cerebriforme, R. diaphanum and Gigaspora rosea, and their symbiotic lifestyle signature.</title>
        <authorList>
            <person name="Morin E."/>
            <person name="San Clemente H."/>
            <person name="Chen E.C.H."/>
            <person name="De La Providencia I."/>
            <person name="Hainaut M."/>
            <person name="Kuo A."/>
            <person name="Kohler A."/>
            <person name="Murat C."/>
            <person name="Tang N."/>
            <person name="Roy S."/>
            <person name="Loubradou J."/>
            <person name="Henrissat B."/>
            <person name="Grigoriev I.V."/>
            <person name="Corradi N."/>
            <person name="Roux C."/>
            <person name="Martin F.M."/>
        </authorList>
    </citation>
    <scope>NUCLEOTIDE SEQUENCE [LARGE SCALE GENOMIC DNA]</scope>
    <source>
        <strain evidence="2 3">DAOM 194757</strain>
    </source>
</reference>
<name>A0A397UT94_9GLOM</name>
<proteinExistence type="predicted"/>
<gene>
    <name evidence="2" type="ORF">C2G38_2042247</name>
</gene>
<organism evidence="2 3">
    <name type="scientific">Gigaspora rosea</name>
    <dbReference type="NCBI Taxonomy" id="44941"/>
    <lineage>
        <taxon>Eukaryota</taxon>
        <taxon>Fungi</taxon>
        <taxon>Fungi incertae sedis</taxon>
        <taxon>Mucoromycota</taxon>
        <taxon>Glomeromycotina</taxon>
        <taxon>Glomeromycetes</taxon>
        <taxon>Diversisporales</taxon>
        <taxon>Gigasporaceae</taxon>
        <taxon>Gigaspora</taxon>
    </lineage>
</organism>
<feature type="region of interest" description="Disordered" evidence="1">
    <location>
        <begin position="29"/>
        <end position="49"/>
    </location>
</feature>
<evidence type="ECO:0000313" key="3">
    <source>
        <dbReference type="Proteomes" id="UP000266673"/>
    </source>
</evidence>
<dbReference type="AlphaFoldDB" id="A0A397UT94"/>
<feature type="region of interest" description="Disordered" evidence="1">
    <location>
        <begin position="62"/>
        <end position="129"/>
    </location>
</feature>
<sequence length="129" mass="14270">MSATSNSNTYSLLEATEDAVESVEMQIDDNETEHKRIKPSPEETLPTPAITNTLLDEQVEKTESGETSLTTISPTMTSSHVTTKTKEKENEAPTITGIKFSPNNPYIDNMYENSHGKQTHMAGIELDDH</sequence>
<evidence type="ECO:0000256" key="1">
    <source>
        <dbReference type="SAM" id="MobiDB-lite"/>
    </source>
</evidence>
<dbReference type="Proteomes" id="UP000266673">
    <property type="component" value="Unassembled WGS sequence"/>
</dbReference>
<comment type="caution">
    <text evidence="2">The sequence shown here is derived from an EMBL/GenBank/DDBJ whole genome shotgun (WGS) entry which is preliminary data.</text>
</comment>
<evidence type="ECO:0000313" key="2">
    <source>
        <dbReference type="EMBL" id="RIB11949.1"/>
    </source>
</evidence>
<accession>A0A397UT94</accession>
<protein>
    <submittedName>
        <fullName evidence="2">Uncharacterized protein</fullName>
    </submittedName>
</protein>